<organism evidence="3 4">
    <name type="scientific">Coptis chinensis</name>
    <dbReference type="NCBI Taxonomy" id="261450"/>
    <lineage>
        <taxon>Eukaryota</taxon>
        <taxon>Viridiplantae</taxon>
        <taxon>Streptophyta</taxon>
        <taxon>Embryophyta</taxon>
        <taxon>Tracheophyta</taxon>
        <taxon>Spermatophyta</taxon>
        <taxon>Magnoliopsida</taxon>
        <taxon>Ranunculales</taxon>
        <taxon>Ranunculaceae</taxon>
        <taxon>Coptidoideae</taxon>
        <taxon>Coptis</taxon>
    </lineage>
</organism>
<dbReference type="InterPro" id="IPR015421">
    <property type="entry name" value="PyrdxlP-dep_Trfase_major"/>
</dbReference>
<reference evidence="3 4" key="1">
    <citation type="submission" date="2020-10" db="EMBL/GenBank/DDBJ databases">
        <title>The Coptis chinensis genome and diversification of protoberbering-type alkaloids.</title>
        <authorList>
            <person name="Wang B."/>
            <person name="Shu S."/>
            <person name="Song C."/>
            <person name="Liu Y."/>
        </authorList>
    </citation>
    <scope>NUCLEOTIDE SEQUENCE [LARGE SCALE GENOMIC DNA]</scope>
    <source>
        <strain evidence="3">HL-2020</strain>
        <tissue evidence="3">Leaf</tissue>
    </source>
</reference>
<feature type="domain" description="Alliinase C-terminal" evidence="2">
    <location>
        <begin position="31"/>
        <end position="138"/>
    </location>
</feature>
<sequence length="166" mass="18651">MGNKKHVADRKQDYFSLETKEKCMNSSDIVINLELDDPTVFEEYWRKVGDNGSITITANQPLSYYSNTKNLCGFLEPDLSDEIKKLHELLGNAAADNSFIVVGNGSIQLLQAALYALSSSDAAEPFHVVSAVTYYSVSLICYNYLLQRTKFYVSLKSRWLVGCSRI</sequence>
<dbReference type="AlphaFoldDB" id="A0A835LS42"/>
<dbReference type="OrthoDB" id="2020362at2759"/>
<dbReference type="Proteomes" id="UP000631114">
    <property type="component" value="Unassembled WGS sequence"/>
</dbReference>
<dbReference type="Gene3D" id="2.10.25.30">
    <property type="entry name" value="EGF-like, alliinase"/>
    <property type="match status" value="1"/>
</dbReference>
<evidence type="ECO:0000256" key="1">
    <source>
        <dbReference type="ARBA" id="ARBA00001933"/>
    </source>
</evidence>
<evidence type="ECO:0000313" key="4">
    <source>
        <dbReference type="Proteomes" id="UP000631114"/>
    </source>
</evidence>
<dbReference type="InterPro" id="IPR015424">
    <property type="entry name" value="PyrdxlP-dep_Trfase"/>
</dbReference>
<dbReference type="InterPro" id="IPR037029">
    <property type="entry name" value="Alliinase_N_sf"/>
</dbReference>
<name>A0A835LS42_9MAGN</name>
<evidence type="ECO:0000313" key="3">
    <source>
        <dbReference type="EMBL" id="KAF9605485.1"/>
    </source>
</evidence>
<dbReference type="SUPFAM" id="SSF53383">
    <property type="entry name" value="PLP-dependent transferases"/>
    <property type="match status" value="1"/>
</dbReference>
<evidence type="ECO:0000259" key="2">
    <source>
        <dbReference type="Pfam" id="PF04864"/>
    </source>
</evidence>
<dbReference type="EMBL" id="JADFTS010000005">
    <property type="protein sequence ID" value="KAF9605485.1"/>
    <property type="molecule type" value="Genomic_DNA"/>
</dbReference>
<dbReference type="Gene3D" id="3.40.640.10">
    <property type="entry name" value="Type I PLP-dependent aspartate aminotransferase-like (Major domain)"/>
    <property type="match status" value="1"/>
</dbReference>
<comment type="cofactor">
    <cofactor evidence="1">
        <name>pyridoxal 5'-phosphate</name>
        <dbReference type="ChEBI" id="CHEBI:597326"/>
    </cofactor>
</comment>
<gene>
    <name evidence="3" type="ORF">IFM89_017504</name>
</gene>
<accession>A0A835LS42</accession>
<dbReference type="Pfam" id="PF04864">
    <property type="entry name" value="Alliinase_C"/>
    <property type="match status" value="1"/>
</dbReference>
<comment type="caution">
    <text evidence="3">The sequence shown here is derived from an EMBL/GenBank/DDBJ whole genome shotgun (WGS) entry which is preliminary data.</text>
</comment>
<keyword evidence="4" id="KW-1185">Reference proteome</keyword>
<protein>
    <recommendedName>
        <fullName evidence="2">Alliinase C-terminal domain-containing protein</fullName>
    </recommendedName>
</protein>
<dbReference type="GO" id="GO:0016846">
    <property type="term" value="F:carbon-sulfur lyase activity"/>
    <property type="evidence" value="ECO:0007669"/>
    <property type="project" value="InterPro"/>
</dbReference>
<dbReference type="InterPro" id="IPR006948">
    <property type="entry name" value="Alliinase_C"/>
</dbReference>
<proteinExistence type="predicted"/>